<dbReference type="UniPathway" id="UPA00193"/>
<dbReference type="Gene3D" id="3.20.20.220">
    <property type="match status" value="1"/>
</dbReference>
<reference evidence="2 3" key="1">
    <citation type="submission" date="2016-11" db="EMBL/GenBank/DDBJ databases">
        <authorList>
            <person name="Jaros S."/>
            <person name="Januszkiewicz K."/>
            <person name="Wedrychowicz H."/>
        </authorList>
    </citation>
    <scope>NUCLEOTIDE SEQUENCE [LARGE SCALE GENOMIC DNA]</scope>
    <source>
        <strain evidence="2 3">DSM 43832</strain>
    </source>
</reference>
<dbReference type="AlphaFoldDB" id="A0A1M6UUG8"/>
<keyword evidence="3" id="KW-1185">Reference proteome</keyword>
<dbReference type="SUPFAM" id="SSF51730">
    <property type="entry name" value="FAD-linked oxidoreductase"/>
    <property type="match status" value="1"/>
</dbReference>
<dbReference type="RefSeq" id="WP_073457744.1">
    <property type="nucleotide sequence ID" value="NZ_FRAP01000011.1"/>
</dbReference>
<keyword evidence="1" id="KW-0560">Oxidoreductase</keyword>
<evidence type="ECO:0000256" key="1">
    <source>
        <dbReference type="ARBA" id="ARBA00023002"/>
    </source>
</evidence>
<evidence type="ECO:0000313" key="2">
    <source>
        <dbReference type="EMBL" id="SHK72696.1"/>
    </source>
</evidence>
<gene>
    <name evidence="2" type="ORF">SAMN05443637_11111</name>
</gene>
<sequence length="285" mass="29727">MTAGEHLHRDRPVPVLDDFSLEITGRDADGLAGAAPLIPAGTRVNITYLGGETAQQRLAAVRAVQELGFVPVVHIAARRLRSATELGEYVTALADTGAQTEVFLIAGDPATPAGPFPDSLSVLESGVLQAAGVQRVGIAGYPEGHPDIPSPVLAGALRRKVALLAEQGLDTVVTTQFSFDVQPVLDWIAGLRRDGVDAPVRVGVPGPVGIKRLLAYARRFGVKTSAGITRKYGFSLTNLVGTAGPGAFVAALSDGLDPAVHGKVRTHFYTFGDVRATAAWVRAAA</sequence>
<dbReference type="InterPro" id="IPR029041">
    <property type="entry name" value="FAD-linked_oxidoreductase-like"/>
</dbReference>
<dbReference type="OrthoDB" id="9812555at2"/>
<proteinExistence type="predicted"/>
<evidence type="ECO:0000313" key="3">
    <source>
        <dbReference type="Proteomes" id="UP000184363"/>
    </source>
</evidence>
<dbReference type="STRING" id="1848.SAMN05443637_11111"/>
<dbReference type="GO" id="GO:0035999">
    <property type="term" value="P:tetrahydrofolate interconversion"/>
    <property type="evidence" value="ECO:0007669"/>
    <property type="project" value="UniProtKB-UniPathway"/>
</dbReference>
<dbReference type="GO" id="GO:0016491">
    <property type="term" value="F:oxidoreductase activity"/>
    <property type="evidence" value="ECO:0007669"/>
    <property type="project" value="UniProtKB-KW"/>
</dbReference>
<accession>A0A1M6UUG8</accession>
<name>A0A1M6UUG8_PSETH</name>
<dbReference type="Proteomes" id="UP000184363">
    <property type="component" value="Unassembled WGS sequence"/>
</dbReference>
<protein>
    <submittedName>
        <fullName evidence="2">Methylenetetrahydrofolate reductase (NADPH)</fullName>
    </submittedName>
</protein>
<dbReference type="EMBL" id="FRAP01000011">
    <property type="protein sequence ID" value="SHK72696.1"/>
    <property type="molecule type" value="Genomic_DNA"/>
</dbReference>
<organism evidence="2 3">
    <name type="scientific">Pseudonocardia thermophila</name>
    <dbReference type="NCBI Taxonomy" id="1848"/>
    <lineage>
        <taxon>Bacteria</taxon>
        <taxon>Bacillati</taxon>
        <taxon>Actinomycetota</taxon>
        <taxon>Actinomycetes</taxon>
        <taxon>Pseudonocardiales</taxon>
        <taxon>Pseudonocardiaceae</taxon>
        <taxon>Pseudonocardia</taxon>
    </lineage>
</organism>